<dbReference type="SMART" id="SM00320">
    <property type="entry name" value="WD40"/>
    <property type="match status" value="5"/>
</dbReference>
<dbReference type="Gene3D" id="2.130.10.10">
    <property type="entry name" value="YVTN repeat-like/Quinoprotein amine dehydrogenase"/>
    <property type="match status" value="2"/>
</dbReference>
<reference evidence="9 10" key="1">
    <citation type="journal article" date="2024" name="Science">
        <title>Giant polyketide synthase enzymes in the biosynthesis of giant marine polyether toxins.</title>
        <authorList>
            <person name="Fallon T.R."/>
            <person name="Shende V.V."/>
            <person name="Wierzbicki I.H."/>
            <person name="Pendleton A.L."/>
            <person name="Watervoot N.F."/>
            <person name="Auber R.P."/>
            <person name="Gonzalez D.J."/>
            <person name="Wisecaver J.H."/>
            <person name="Moore B.S."/>
        </authorList>
    </citation>
    <scope>NUCLEOTIDE SEQUENCE [LARGE SCALE GENOMIC DNA]</scope>
    <source>
        <strain evidence="9 10">12B1</strain>
    </source>
</reference>
<dbReference type="PROSITE" id="PS50082">
    <property type="entry name" value="WD_REPEATS_2"/>
    <property type="match status" value="1"/>
</dbReference>
<keyword evidence="3" id="KW-0677">Repeat</keyword>
<dbReference type="InterPro" id="IPR015943">
    <property type="entry name" value="WD40/YVTN_repeat-like_dom_sf"/>
</dbReference>
<evidence type="ECO:0000256" key="4">
    <source>
        <dbReference type="ARBA" id="ARBA00022771"/>
    </source>
</evidence>
<dbReference type="InterPro" id="IPR049566">
    <property type="entry name" value="WDR59_RTC1-like_RING_Znf"/>
</dbReference>
<dbReference type="GO" id="GO:1904263">
    <property type="term" value="P:positive regulation of TORC1 signaling"/>
    <property type="evidence" value="ECO:0007669"/>
    <property type="project" value="TreeGrafter"/>
</dbReference>
<keyword evidence="4" id="KW-0863">Zinc-finger</keyword>
<gene>
    <name evidence="9" type="ORF">AB1Y20_009250</name>
</gene>
<dbReference type="GO" id="GO:0008270">
    <property type="term" value="F:zinc ion binding"/>
    <property type="evidence" value="ECO:0007669"/>
    <property type="project" value="UniProtKB-KW"/>
</dbReference>
<dbReference type="InterPro" id="IPR037590">
    <property type="entry name" value="WDR24"/>
</dbReference>
<dbReference type="InterPro" id="IPR019775">
    <property type="entry name" value="WD40_repeat_CS"/>
</dbReference>
<evidence type="ECO:0000313" key="9">
    <source>
        <dbReference type="EMBL" id="KAL1527874.1"/>
    </source>
</evidence>
<evidence type="ECO:0000313" key="10">
    <source>
        <dbReference type="Proteomes" id="UP001515480"/>
    </source>
</evidence>
<dbReference type="Proteomes" id="UP001515480">
    <property type="component" value="Unassembled WGS sequence"/>
</dbReference>
<dbReference type="AlphaFoldDB" id="A0AB34K640"/>
<dbReference type="PANTHER" id="PTHR46200">
    <property type="entry name" value="GATOR COMPLEX PROTEIN WDR24"/>
    <property type="match status" value="1"/>
</dbReference>
<feature type="repeat" description="WD" evidence="6">
    <location>
        <begin position="97"/>
        <end position="131"/>
    </location>
</feature>
<feature type="domain" description="WDR59/RTC1-like RING zinc finger" evidence="8">
    <location>
        <begin position="841"/>
        <end position="888"/>
    </location>
</feature>
<keyword evidence="2" id="KW-0479">Metal-binding</keyword>
<keyword evidence="1 6" id="KW-0853">WD repeat</keyword>
<dbReference type="SUPFAM" id="SSF50978">
    <property type="entry name" value="WD40 repeat-like"/>
    <property type="match status" value="1"/>
</dbReference>
<dbReference type="CDD" id="cd16693">
    <property type="entry name" value="mRING-H2-C3H3C2_WDR24"/>
    <property type="match status" value="1"/>
</dbReference>
<evidence type="ECO:0000256" key="1">
    <source>
        <dbReference type="ARBA" id="ARBA00022574"/>
    </source>
</evidence>
<dbReference type="PANTHER" id="PTHR46200:SF1">
    <property type="entry name" value="GATOR COMPLEX PROTEIN WDR24"/>
    <property type="match status" value="1"/>
</dbReference>
<comment type="caution">
    <text evidence="9">The sequence shown here is derived from an EMBL/GenBank/DDBJ whole genome shotgun (WGS) entry which is preliminary data.</text>
</comment>
<evidence type="ECO:0000256" key="7">
    <source>
        <dbReference type="SAM" id="MobiDB-lite"/>
    </source>
</evidence>
<dbReference type="Pfam" id="PF17120">
    <property type="entry name" value="zf-RING_16"/>
    <property type="match status" value="1"/>
</dbReference>
<organism evidence="9 10">
    <name type="scientific">Prymnesium parvum</name>
    <name type="common">Toxic golden alga</name>
    <dbReference type="NCBI Taxonomy" id="97485"/>
    <lineage>
        <taxon>Eukaryota</taxon>
        <taxon>Haptista</taxon>
        <taxon>Haptophyta</taxon>
        <taxon>Prymnesiophyceae</taxon>
        <taxon>Prymnesiales</taxon>
        <taxon>Prymnesiaceae</taxon>
        <taxon>Prymnesium</taxon>
    </lineage>
</organism>
<dbReference type="GO" id="GO:0005829">
    <property type="term" value="C:cytosol"/>
    <property type="evidence" value="ECO:0007669"/>
    <property type="project" value="TreeGrafter"/>
</dbReference>
<dbReference type="EMBL" id="JBGBPQ010000002">
    <property type="protein sequence ID" value="KAL1527874.1"/>
    <property type="molecule type" value="Genomic_DNA"/>
</dbReference>
<evidence type="ECO:0000256" key="2">
    <source>
        <dbReference type="ARBA" id="ARBA00022723"/>
    </source>
</evidence>
<dbReference type="PRINTS" id="PR00320">
    <property type="entry name" value="GPROTEINBRPT"/>
</dbReference>
<dbReference type="PROSITE" id="PS50294">
    <property type="entry name" value="WD_REPEATS_REGION"/>
    <property type="match status" value="1"/>
</dbReference>
<dbReference type="GO" id="GO:0061700">
    <property type="term" value="C:GATOR2 complex"/>
    <property type="evidence" value="ECO:0007669"/>
    <property type="project" value="TreeGrafter"/>
</dbReference>
<feature type="region of interest" description="Disordered" evidence="7">
    <location>
        <begin position="381"/>
        <end position="406"/>
    </location>
</feature>
<keyword evidence="5" id="KW-0862">Zinc</keyword>
<dbReference type="GO" id="GO:0016239">
    <property type="term" value="P:positive regulation of macroautophagy"/>
    <property type="evidence" value="ECO:0007669"/>
    <property type="project" value="TreeGrafter"/>
</dbReference>
<protein>
    <recommendedName>
        <fullName evidence="8">WDR59/RTC1-like RING zinc finger domain-containing protein</fullName>
    </recommendedName>
</protein>
<evidence type="ECO:0000259" key="8">
    <source>
        <dbReference type="Pfam" id="PF17120"/>
    </source>
</evidence>
<dbReference type="Pfam" id="PF00400">
    <property type="entry name" value="WD40"/>
    <property type="match status" value="2"/>
</dbReference>
<evidence type="ECO:0000256" key="6">
    <source>
        <dbReference type="PROSITE-ProRule" id="PRU00221"/>
    </source>
</evidence>
<dbReference type="InterPro" id="IPR020472">
    <property type="entry name" value="WD40_PAC1"/>
</dbReference>
<keyword evidence="10" id="KW-1185">Reference proteome</keyword>
<feature type="region of interest" description="Disordered" evidence="7">
    <location>
        <begin position="619"/>
        <end position="673"/>
    </location>
</feature>
<name>A0AB34K640_PRYPA</name>
<dbReference type="InterPro" id="IPR001680">
    <property type="entry name" value="WD40_rpt"/>
</dbReference>
<proteinExistence type="predicted"/>
<dbReference type="PROSITE" id="PS00678">
    <property type="entry name" value="WD_REPEATS_1"/>
    <property type="match status" value="2"/>
</dbReference>
<feature type="region of interest" description="Disordered" evidence="7">
    <location>
        <begin position="444"/>
        <end position="479"/>
    </location>
</feature>
<evidence type="ECO:0000256" key="5">
    <source>
        <dbReference type="ARBA" id="ARBA00022833"/>
    </source>
</evidence>
<dbReference type="InterPro" id="IPR036322">
    <property type="entry name" value="WD40_repeat_dom_sf"/>
</dbReference>
<dbReference type="GO" id="GO:0005774">
    <property type="term" value="C:vacuolar membrane"/>
    <property type="evidence" value="ECO:0007669"/>
    <property type="project" value="TreeGrafter"/>
</dbReference>
<sequence>MMARLELPKPATAVSVAAETESVIVAGREMLRLLSVSHDGLQDVLDLHTHTRKTANLSSLDVKWRPHHPSQLATGAMTGAILLWDTAKRGDSLLRTLSGHSRAINALSFLEREPNKLLSASQDKTVRLWDVGQRLAQQQLVFNTAAEVRDVQFSKHSPTRFAVALENGMIQVYDTRSNKEAVLSVQAHLGPAFCLDHHPADANMLASGGSRDNKIKVWDLEHSSAGGGVPGPAAAGVAAAAPRRGDMLKYIDPVYMVQTLAAVGRLKWRCSPSDYGRWHIVSCASSIDFKVQVWDVARPAIALMSLPGHKDVCCGFDFLPSNAQRELVLSASKDQSVILHDLSQQAPAYTDVRPIAFGWNPYDDLTVSFSPLVPKLRAHHASAAPAADPHPTAASSSASKLAPPPASLTAAPPIVQRYSATRLQSAVERTAVVETRAVASMLGKCKSSSDSALGHTRNASYHGPPSGHEAPSTPPHRASLPNILSSFQTVAVHPAASQPPIAPIASMPLLPTLHSSSSAPSPLPASRGAPGSAIAVRGAACCEGFLGAAGRLDAAHADAPPPRSDAALVRQLARGYRTHGAPPAELCAHNAAAASEAGAAQLAHTWLALHFGLAEAASAGGGGAAEGASEGDLNSEAGGGVPAAANVPPSETSRGSVSRVHTPLGMGAPHVPPPVTPLAPLGAFDLPREAMPLVESLGPSPKSDGGSDRLLWTSNAVQAPIRLDTDHEKMLPIALPLSTSGQQLETFALLKPLVLAMLDYHAGRGDVQTCAVVSQVLHSVAPDLIPKERRQRWLLSYIELLQRLQLFELANAVIKSSDIERVSAMNTLSTSINQQRPQGAGCSVCQLPVRGLYSWCQGCGHGGHAKHMRTWFQGNLECPTGCGHRCQLRLVPPARNEQPYPSLKPVDQRSSTELKLLEIASDCEAHMKGPTTVLRQL</sequence>
<accession>A0AB34K640</accession>
<evidence type="ECO:0000256" key="3">
    <source>
        <dbReference type="ARBA" id="ARBA00022737"/>
    </source>
</evidence>